<dbReference type="GO" id="GO:0045436">
    <property type="term" value="F:lycopene beta cyclase activity"/>
    <property type="evidence" value="ECO:0007669"/>
    <property type="project" value="InterPro"/>
</dbReference>
<reference evidence="2" key="1">
    <citation type="submission" date="2020-02" db="EMBL/GenBank/DDBJ databases">
        <authorList>
            <person name="Meier V. D."/>
        </authorList>
    </citation>
    <scope>NUCLEOTIDE SEQUENCE</scope>
    <source>
        <strain evidence="2">AVDCRST_MAG39</strain>
    </source>
</reference>
<protein>
    <submittedName>
        <fullName evidence="2">Lycopene cyclase</fullName>
    </submittedName>
</protein>
<evidence type="ECO:0000256" key="1">
    <source>
        <dbReference type="ARBA" id="ARBA00006599"/>
    </source>
</evidence>
<dbReference type="SUPFAM" id="SSF51905">
    <property type="entry name" value="FAD/NAD(P)-binding domain"/>
    <property type="match status" value="1"/>
</dbReference>
<dbReference type="Pfam" id="PF05834">
    <property type="entry name" value="Lycopene_cycl"/>
    <property type="match status" value="1"/>
</dbReference>
<dbReference type="InterPro" id="IPR008461">
    <property type="entry name" value="CrtY"/>
</dbReference>
<dbReference type="GO" id="GO:0016117">
    <property type="term" value="P:carotenoid biosynthetic process"/>
    <property type="evidence" value="ECO:0007669"/>
    <property type="project" value="InterPro"/>
</dbReference>
<dbReference type="AlphaFoldDB" id="A0A6J4SSS1"/>
<dbReference type="NCBIfam" id="TIGR01789">
    <property type="entry name" value="lycopene_cycl"/>
    <property type="match status" value="1"/>
</dbReference>
<comment type="similarity">
    <text evidence="1">Belongs to the lycopene cyclase family.</text>
</comment>
<gene>
    <name evidence="2" type="ORF">AVDCRST_MAG39-1564</name>
</gene>
<organism evidence="2">
    <name type="scientific">uncultured Sphingomonadaceae bacterium</name>
    <dbReference type="NCBI Taxonomy" id="169976"/>
    <lineage>
        <taxon>Bacteria</taxon>
        <taxon>Pseudomonadati</taxon>
        <taxon>Pseudomonadota</taxon>
        <taxon>Alphaproteobacteria</taxon>
        <taxon>Sphingomonadales</taxon>
        <taxon>Sphingomonadaceae</taxon>
        <taxon>environmental samples</taxon>
    </lineage>
</organism>
<dbReference type="GO" id="GO:0016705">
    <property type="term" value="F:oxidoreductase activity, acting on paired donors, with incorporation or reduction of molecular oxygen"/>
    <property type="evidence" value="ECO:0007669"/>
    <property type="project" value="InterPro"/>
</dbReference>
<dbReference type="InterPro" id="IPR036188">
    <property type="entry name" value="FAD/NAD-bd_sf"/>
</dbReference>
<name>A0A6J4SSS1_9SPHN</name>
<sequence length="389" mass="43201">MTTRRINGLVIAGGGLAGCLVALALRRWRPEVPFLLVEGAETFGGDHLWSFFDTDVAPRDRALVEPLVEHYWDGCRVTFPERRRTFGTGYNSIPSARLDRVVREALPVGRYLLGAPVVGLGTREVLLEGGDRIVADAVLDARGVRGAADFAALDCGWQKFVGREYVFDRPHGIDLPVIMDAAVDQADGYRFVYLLPFDEHRLFVEDTYYHLNPQLDVVGVGERIDAYVAARGFGPGRVAGQETGVLAMPLGGDFDAFWRAGGERVGKLGVRGGMFQPLTSYSLPDAVRVARLVAEQPGFDGHALHDLLRDHAARLWRERGFYRTLNVMLLRAADPPDRYRVLEHFYRLDAPLISRFYAGESTLIDKMRVLTGRPPVPVTRALSALRSAR</sequence>
<accession>A0A6J4SSS1</accession>
<dbReference type="EMBL" id="CADCVW010000066">
    <property type="protein sequence ID" value="CAA9504292.1"/>
    <property type="molecule type" value="Genomic_DNA"/>
</dbReference>
<dbReference type="PROSITE" id="PS51257">
    <property type="entry name" value="PROKAR_LIPOPROTEIN"/>
    <property type="match status" value="1"/>
</dbReference>
<dbReference type="InterPro" id="IPR010108">
    <property type="entry name" value="Lycopene_cyclase_b/e"/>
</dbReference>
<proteinExistence type="inferred from homology"/>
<dbReference type="NCBIfam" id="TIGR01790">
    <property type="entry name" value="carotene-cycl"/>
    <property type="match status" value="1"/>
</dbReference>
<evidence type="ECO:0000313" key="2">
    <source>
        <dbReference type="EMBL" id="CAA9504292.1"/>
    </source>
</evidence>